<sequence>MTYTSHILDQVKNMGFHQATATSISLGVDNLLTIPSKGWVVQDAKQQSLILEKNHHHGNVT</sequence>
<evidence type="ECO:0000256" key="6">
    <source>
        <dbReference type="ARBA" id="ARBA00023163"/>
    </source>
</evidence>
<keyword evidence="4" id="KW-0548">Nucleotidyltransferase</keyword>
<comment type="caution">
    <text evidence="7">The sequence shown here is derived from an EMBL/GenBank/DDBJ whole genome shotgun (WGS) entry which is preliminary data.</text>
</comment>
<accession>A0ABD1NGQ1</accession>
<dbReference type="Gene3D" id="1.10.274.100">
    <property type="entry name" value="RNA polymerase Rpb1, domain 3"/>
    <property type="match status" value="1"/>
</dbReference>
<evidence type="ECO:0000256" key="1">
    <source>
        <dbReference type="ARBA" id="ARBA00012418"/>
    </source>
</evidence>
<evidence type="ECO:0000313" key="8">
    <source>
        <dbReference type="Proteomes" id="UP001603857"/>
    </source>
</evidence>
<evidence type="ECO:0000313" key="7">
    <source>
        <dbReference type="EMBL" id="KAL2347307.1"/>
    </source>
</evidence>
<dbReference type="GO" id="GO:0003899">
    <property type="term" value="F:DNA-directed RNA polymerase activity"/>
    <property type="evidence" value="ECO:0007669"/>
    <property type="project" value="UniProtKB-EC"/>
</dbReference>
<dbReference type="PANTHER" id="PTHR48443:SF1">
    <property type="entry name" value="DNA-DIRECTED RNA POLYMERASE SUBUNIT BETA"/>
    <property type="match status" value="1"/>
</dbReference>
<dbReference type="AlphaFoldDB" id="A0ABD1NGQ1"/>
<gene>
    <name evidence="7" type="ORF">Fmac_001307</name>
</gene>
<keyword evidence="6" id="KW-0804">Transcription</keyword>
<evidence type="ECO:0000256" key="5">
    <source>
        <dbReference type="ARBA" id="ARBA00022833"/>
    </source>
</evidence>
<dbReference type="PANTHER" id="PTHR48443">
    <property type="entry name" value="DNA-DIRECTED RNA POLYMERASE SUBUNIT BETA"/>
    <property type="match status" value="1"/>
</dbReference>
<dbReference type="Proteomes" id="UP001603857">
    <property type="component" value="Unassembled WGS sequence"/>
</dbReference>
<dbReference type="GO" id="GO:0000428">
    <property type="term" value="C:DNA-directed RNA polymerase complex"/>
    <property type="evidence" value="ECO:0007669"/>
    <property type="project" value="UniProtKB-KW"/>
</dbReference>
<reference evidence="7 8" key="1">
    <citation type="submission" date="2024-08" db="EMBL/GenBank/DDBJ databases">
        <title>Insights into the chromosomal genome structure of Flemingia macrophylla.</title>
        <authorList>
            <person name="Ding Y."/>
            <person name="Zhao Y."/>
            <person name="Bi W."/>
            <person name="Wu M."/>
            <person name="Zhao G."/>
            <person name="Gong Y."/>
            <person name="Li W."/>
            <person name="Zhang P."/>
        </authorList>
    </citation>
    <scope>NUCLEOTIDE SEQUENCE [LARGE SCALE GENOMIC DNA]</scope>
    <source>
        <strain evidence="7">DYQJB</strain>
        <tissue evidence="7">Leaf</tissue>
    </source>
</reference>
<dbReference type="EMBL" id="JBGMDY010000001">
    <property type="protein sequence ID" value="KAL2347307.1"/>
    <property type="molecule type" value="Genomic_DNA"/>
</dbReference>
<evidence type="ECO:0000256" key="2">
    <source>
        <dbReference type="ARBA" id="ARBA00022478"/>
    </source>
</evidence>
<keyword evidence="5" id="KW-0862">Zinc</keyword>
<dbReference type="SUPFAM" id="SSF64484">
    <property type="entry name" value="beta and beta-prime subunits of DNA dependent RNA-polymerase"/>
    <property type="match status" value="1"/>
</dbReference>
<organism evidence="7 8">
    <name type="scientific">Flemingia macrophylla</name>
    <dbReference type="NCBI Taxonomy" id="520843"/>
    <lineage>
        <taxon>Eukaryota</taxon>
        <taxon>Viridiplantae</taxon>
        <taxon>Streptophyta</taxon>
        <taxon>Embryophyta</taxon>
        <taxon>Tracheophyta</taxon>
        <taxon>Spermatophyta</taxon>
        <taxon>Magnoliopsida</taxon>
        <taxon>eudicotyledons</taxon>
        <taxon>Gunneridae</taxon>
        <taxon>Pentapetalae</taxon>
        <taxon>rosids</taxon>
        <taxon>fabids</taxon>
        <taxon>Fabales</taxon>
        <taxon>Fabaceae</taxon>
        <taxon>Papilionoideae</taxon>
        <taxon>50 kb inversion clade</taxon>
        <taxon>NPAAA clade</taxon>
        <taxon>indigoferoid/millettioid clade</taxon>
        <taxon>Phaseoleae</taxon>
        <taxon>Flemingia</taxon>
    </lineage>
</organism>
<protein>
    <recommendedName>
        <fullName evidence="1">DNA-directed RNA polymerase</fullName>
        <ecNumber evidence="1">2.7.7.6</ecNumber>
    </recommendedName>
</protein>
<keyword evidence="3" id="KW-0808">Transferase</keyword>
<dbReference type="EC" id="2.7.7.6" evidence="1"/>
<keyword evidence="8" id="KW-1185">Reference proteome</keyword>
<evidence type="ECO:0000256" key="3">
    <source>
        <dbReference type="ARBA" id="ARBA00022679"/>
    </source>
</evidence>
<dbReference type="InterPro" id="IPR042102">
    <property type="entry name" value="RNA_pol_Rpb1_3_sf"/>
</dbReference>
<keyword evidence="2" id="KW-0240">DNA-directed RNA polymerase</keyword>
<name>A0ABD1NGQ1_9FABA</name>
<evidence type="ECO:0000256" key="4">
    <source>
        <dbReference type="ARBA" id="ARBA00022695"/>
    </source>
</evidence>
<proteinExistence type="predicted"/>